<organism evidence="1 2">
    <name type="scientific">Chaenocephalus aceratus</name>
    <name type="common">Blackfin icefish</name>
    <name type="synonym">Chaenichthys aceratus</name>
    <dbReference type="NCBI Taxonomy" id="36190"/>
    <lineage>
        <taxon>Eukaryota</taxon>
        <taxon>Metazoa</taxon>
        <taxon>Chordata</taxon>
        <taxon>Craniata</taxon>
        <taxon>Vertebrata</taxon>
        <taxon>Euteleostomi</taxon>
        <taxon>Actinopterygii</taxon>
        <taxon>Neopterygii</taxon>
        <taxon>Teleostei</taxon>
        <taxon>Neoteleostei</taxon>
        <taxon>Acanthomorphata</taxon>
        <taxon>Eupercaria</taxon>
        <taxon>Perciformes</taxon>
        <taxon>Notothenioidei</taxon>
        <taxon>Channichthyidae</taxon>
        <taxon>Chaenocephalus</taxon>
    </lineage>
</organism>
<protein>
    <submittedName>
        <fullName evidence="1">Uncharacterized protein</fullName>
    </submittedName>
</protein>
<sequence>MPVLGESSMRVIPYERSHGAYLTVCVRALQYSALCLCPCCSNFFPVAVIVSVQHISQRTAFQDVAEMLLVVQREVEEDGSWLNSDNPKK</sequence>
<comment type="caution">
    <text evidence="1">The sequence shown here is derived from an EMBL/GenBank/DDBJ whole genome shotgun (WGS) entry which is preliminary data.</text>
</comment>
<gene>
    <name evidence="1" type="ORF">KUCAC02_014032</name>
</gene>
<keyword evidence="2" id="KW-1185">Reference proteome</keyword>
<evidence type="ECO:0000313" key="2">
    <source>
        <dbReference type="Proteomes" id="UP001057452"/>
    </source>
</evidence>
<accession>A0ACB9WDG8</accession>
<dbReference type="EMBL" id="CM043800">
    <property type="protein sequence ID" value="KAI4811112.1"/>
    <property type="molecule type" value="Genomic_DNA"/>
</dbReference>
<dbReference type="Proteomes" id="UP001057452">
    <property type="component" value="Chromosome 16"/>
</dbReference>
<proteinExistence type="predicted"/>
<reference evidence="1" key="1">
    <citation type="submission" date="2022-05" db="EMBL/GenBank/DDBJ databases">
        <title>Chromosome-level genome of Chaenocephalus aceratus.</title>
        <authorList>
            <person name="Park H."/>
        </authorList>
    </citation>
    <scope>NUCLEOTIDE SEQUENCE</scope>
    <source>
        <strain evidence="1">KU_202001</strain>
    </source>
</reference>
<evidence type="ECO:0000313" key="1">
    <source>
        <dbReference type="EMBL" id="KAI4811112.1"/>
    </source>
</evidence>
<name>A0ACB9WDG8_CHAAC</name>